<comment type="pathway">
    <text evidence="5">Purine metabolism; AMP biosynthesis via salvage pathway; AMP from ADP: step 1/1.</text>
</comment>
<keyword evidence="3 5" id="KW-0547">Nucleotide-binding</keyword>
<evidence type="ECO:0000313" key="9">
    <source>
        <dbReference type="Proteomes" id="UP000192140"/>
    </source>
</evidence>
<keyword evidence="9" id="KW-1185">Reference proteome</keyword>
<dbReference type="PRINTS" id="PR00094">
    <property type="entry name" value="ADENYLTKNASE"/>
</dbReference>
<evidence type="ECO:0000256" key="2">
    <source>
        <dbReference type="ARBA" id="ARBA00022727"/>
    </source>
</evidence>
<evidence type="ECO:0000256" key="5">
    <source>
        <dbReference type="HAMAP-Rule" id="MF_00235"/>
    </source>
</evidence>
<comment type="catalytic activity">
    <reaction evidence="5 7">
        <text>AMP + ATP = 2 ADP</text>
        <dbReference type="Rhea" id="RHEA:12973"/>
        <dbReference type="ChEBI" id="CHEBI:30616"/>
        <dbReference type="ChEBI" id="CHEBI:456215"/>
        <dbReference type="ChEBI" id="CHEBI:456216"/>
        <dbReference type="EC" id="2.7.4.3"/>
    </reaction>
</comment>
<dbReference type="PROSITE" id="PS00113">
    <property type="entry name" value="ADENYLATE_KINASE"/>
    <property type="match status" value="1"/>
</dbReference>
<dbReference type="NCBIfam" id="NF011105">
    <property type="entry name" value="PRK14532.1"/>
    <property type="match status" value="1"/>
</dbReference>
<feature type="binding site" evidence="5">
    <location>
        <begin position="57"/>
        <end position="59"/>
    </location>
    <ligand>
        <name>AMP</name>
        <dbReference type="ChEBI" id="CHEBI:456215"/>
    </ligand>
</feature>
<comment type="subcellular location">
    <subcellularLocation>
        <location evidence="5 7">Cytoplasm</location>
    </subcellularLocation>
</comment>
<evidence type="ECO:0000256" key="1">
    <source>
        <dbReference type="ARBA" id="ARBA00022679"/>
    </source>
</evidence>
<evidence type="ECO:0000256" key="4">
    <source>
        <dbReference type="ARBA" id="ARBA00022777"/>
    </source>
</evidence>
<dbReference type="Proteomes" id="UP000192140">
    <property type="component" value="Unassembled WGS sequence"/>
</dbReference>
<feature type="binding site" evidence="5">
    <location>
        <position position="127"/>
    </location>
    <ligand>
        <name>ATP</name>
        <dbReference type="ChEBI" id="CHEBI:30616"/>
    </ligand>
</feature>
<keyword evidence="5 7" id="KW-0067">ATP-binding</keyword>
<dbReference type="GO" id="GO:0004017">
    <property type="term" value="F:AMP kinase activity"/>
    <property type="evidence" value="ECO:0007669"/>
    <property type="project" value="UniProtKB-UniRule"/>
</dbReference>
<dbReference type="PANTHER" id="PTHR23359">
    <property type="entry name" value="NUCLEOTIDE KINASE"/>
    <property type="match status" value="1"/>
</dbReference>
<keyword evidence="1 5" id="KW-0808">Transferase</keyword>
<feature type="binding site" evidence="5">
    <location>
        <position position="178"/>
    </location>
    <ligand>
        <name>ATP</name>
        <dbReference type="ChEBI" id="CHEBI:30616"/>
    </ligand>
</feature>
<dbReference type="EC" id="2.7.4.3" evidence="5 7"/>
<feature type="binding site" evidence="5">
    <location>
        <position position="36"/>
    </location>
    <ligand>
        <name>AMP</name>
        <dbReference type="ChEBI" id="CHEBI:456215"/>
    </ligand>
</feature>
<dbReference type="NCBIfam" id="TIGR01351">
    <property type="entry name" value="adk"/>
    <property type="match status" value="1"/>
</dbReference>
<feature type="binding site" evidence="5">
    <location>
        <position position="150"/>
    </location>
    <ligand>
        <name>AMP</name>
        <dbReference type="ChEBI" id="CHEBI:456215"/>
    </ligand>
</feature>
<dbReference type="HAMAP" id="MF_00235">
    <property type="entry name" value="Adenylate_kinase_Adk"/>
    <property type="match status" value="1"/>
</dbReference>
<dbReference type="GO" id="GO:0005524">
    <property type="term" value="F:ATP binding"/>
    <property type="evidence" value="ECO:0007669"/>
    <property type="project" value="UniProtKB-UniRule"/>
</dbReference>
<feature type="binding site" evidence="5">
    <location>
        <position position="139"/>
    </location>
    <ligand>
        <name>AMP</name>
        <dbReference type="ChEBI" id="CHEBI:456215"/>
    </ligand>
</feature>
<dbReference type="NCBIfam" id="NF001381">
    <property type="entry name" value="PRK00279.1-3"/>
    <property type="match status" value="1"/>
</dbReference>
<dbReference type="AlphaFoldDB" id="A0A1S7UA48"/>
<feature type="region of interest" description="NMP" evidence="5">
    <location>
        <begin position="30"/>
        <end position="59"/>
    </location>
</feature>
<keyword evidence="2 5" id="KW-0545">Nucleotide biosynthesis</keyword>
<dbReference type="Gene3D" id="3.40.50.300">
    <property type="entry name" value="P-loop containing nucleotide triphosphate hydrolases"/>
    <property type="match status" value="1"/>
</dbReference>
<sequence>MYIVMLGPPGAGKGTQSSRLALSFGIPHLSTGDILRAAIRDATPLGLQAKAAVDSGALVDDATINGCVKERVAKPDVQAGFILDGFPRTIEQAQALDSILKGRGLKVDVALELVVDIEHLQQRIAKRASDAAAARHEIRSDDNEDVLRKRVDAYLTHAAPLSEFYRSQGKLVEIDGLADVETVTSKLTLAIESVVSGGLPSA</sequence>
<dbReference type="InterPro" id="IPR033690">
    <property type="entry name" value="Adenylat_kinase_CS"/>
</dbReference>
<dbReference type="UniPathway" id="UPA00588">
    <property type="reaction ID" value="UER00649"/>
</dbReference>
<dbReference type="NCBIfam" id="NF011100">
    <property type="entry name" value="PRK14527.1"/>
    <property type="match status" value="1"/>
</dbReference>
<evidence type="ECO:0000256" key="3">
    <source>
        <dbReference type="ARBA" id="ARBA00022741"/>
    </source>
</evidence>
<dbReference type="Pfam" id="PF00406">
    <property type="entry name" value="ADK"/>
    <property type="match status" value="1"/>
</dbReference>
<keyword evidence="4 5" id="KW-0418">Kinase</keyword>
<dbReference type="EMBL" id="FCNP01000049">
    <property type="protein sequence ID" value="CVI63248.1"/>
    <property type="molecule type" value="Genomic_DNA"/>
</dbReference>
<gene>
    <name evidence="5 8" type="primary">adk</name>
    <name evidence="8" type="ORF">AGR7A_pAt20155</name>
</gene>
<comment type="caution">
    <text evidence="5">Lacks conserved residue(s) required for the propagation of feature annotation.</text>
</comment>
<protein>
    <recommendedName>
        <fullName evidence="5 7">Adenylate kinase</fullName>
        <shortName evidence="5">AK</shortName>
        <ecNumber evidence="5 7">2.7.4.3</ecNumber>
    </recommendedName>
    <alternativeName>
        <fullName evidence="5">ATP-AMP transphosphorylase</fullName>
    </alternativeName>
    <alternativeName>
        <fullName evidence="5">ATP:AMP phosphotransferase</fullName>
    </alternativeName>
    <alternativeName>
        <fullName evidence="5">Adenylate monophosphate kinase</fullName>
    </alternativeName>
</protein>
<reference evidence="8" key="1">
    <citation type="submission" date="2016-01" db="EMBL/GenBank/DDBJ databases">
        <authorList>
            <person name="Regsiter A."/>
            <person name="william w."/>
        </authorList>
    </citation>
    <scope>NUCLEOTIDE SEQUENCE</scope>
    <source>
        <strain evidence="8">NCPPB 1641</strain>
    </source>
</reference>
<feature type="binding site" evidence="5">
    <location>
        <begin position="10"/>
        <end position="15"/>
    </location>
    <ligand>
        <name>ATP</name>
        <dbReference type="ChEBI" id="CHEBI:30616"/>
    </ligand>
</feature>
<comment type="function">
    <text evidence="5">Catalyzes the reversible transfer of the terminal phosphate group between ATP and AMP. Plays an important role in cellular energy homeostasis and in adenine nucleotide metabolism.</text>
</comment>
<dbReference type="InterPro" id="IPR027417">
    <property type="entry name" value="P-loop_NTPase"/>
</dbReference>
<feature type="binding site" evidence="5">
    <location>
        <position position="92"/>
    </location>
    <ligand>
        <name>AMP</name>
        <dbReference type="ChEBI" id="CHEBI:456215"/>
    </ligand>
</feature>
<dbReference type="CDD" id="cd01428">
    <property type="entry name" value="ADK"/>
    <property type="match status" value="1"/>
</dbReference>
<proteinExistence type="inferred from homology"/>
<organism evidence="8 9">
    <name type="scientific">Agrobacterium deltaense NCPPB 1641</name>
    <dbReference type="NCBI Taxonomy" id="1183425"/>
    <lineage>
        <taxon>Bacteria</taxon>
        <taxon>Pseudomonadati</taxon>
        <taxon>Pseudomonadota</taxon>
        <taxon>Alphaproteobacteria</taxon>
        <taxon>Hyphomicrobiales</taxon>
        <taxon>Rhizobiaceae</taxon>
        <taxon>Rhizobium/Agrobacterium group</taxon>
        <taxon>Agrobacterium</taxon>
    </lineage>
</organism>
<comment type="similarity">
    <text evidence="5 6">Belongs to the adenylate kinase family.</text>
</comment>
<evidence type="ECO:0000256" key="6">
    <source>
        <dbReference type="RuleBase" id="RU003330"/>
    </source>
</evidence>
<dbReference type="SUPFAM" id="SSF52540">
    <property type="entry name" value="P-loop containing nucleoside triphosphate hydrolases"/>
    <property type="match status" value="1"/>
</dbReference>
<evidence type="ECO:0000313" key="8">
    <source>
        <dbReference type="EMBL" id="CVI63248.1"/>
    </source>
</evidence>
<dbReference type="RefSeq" id="WP_080855112.1">
    <property type="nucleotide sequence ID" value="NZ_LT009777.1"/>
</dbReference>
<dbReference type="GO" id="GO:0044209">
    <property type="term" value="P:AMP salvage"/>
    <property type="evidence" value="ECO:0007669"/>
    <property type="project" value="UniProtKB-UniRule"/>
</dbReference>
<name>A0A1S7UA48_9HYPH</name>
<feature type="binding site" evidence="5">
    <location>
        <begin position="85"/>
        <end position="88"/>
    </location>
    <ligand>
        <name>AMP</name>
        <dbReference type="ChEBI" id="CHEBI:456215"/>
    </ligand>
</feature>
<comment type="domain">
    <text evidence="5">Consists of three domains, a large central CORE domain and two small peripheral domains, NMPbind and LID, which undergo movements during catalysis. The LID domain closes over the site of phosphoryl transfer upon ATP binding. Assembling and dissambling the active center during each catalytic cycle provides an effective means to prevent ATP hydrolysis.</text>
</comment>
<comment type="subunit">
    <text evidence="5 7">Monomer.</text>
</comment>
<dbReference type="GO" id="GO:0005737">
    <property type="term" value="C:cytoplasm"/>
    <property type="evidence" value="ECO:0007669"/>
    <property type="project" value="UniProtKB-SubCell"/>
</dbReference>
<feature type="binding site" evidence="5">
    <location>
        <position position="31"/>
    </location>
    <ligand>
        <name>AMP</name>
        <dbReference type="ChEBI" id="CHEBI:456215"/>
    </ligand>
</feature>
<dbReference type="InterPro" id="IPR000850">
    <property type="entry name" value="Adenylat/UMP-CMP_kin"/>
</dbReference>
<keyword evidence="5" id="KW-0963">Cytoplasm</keyword>
<evidence type="ECO:0000256" key="7">
    <source>
        <dbReference type="RuleBase" id="RU003331"/>
    </source>
</evidence>
<accession>A0A1S7UA48</accession>
<comment type="caution">
    <text evidence="8">The sequence shown here is derived from an EMBL/GenBank/DDBJ whole genome shotgun (WGS) entry which is preliminary data.</text>
</comment>
<dbReference type="InterPro" id="IPR006259">
    <property type="entry name" value="Adenyl_kin_sub"/>
</dbReference>